<evidence type="ECO:0000313" key="3">
    <source>
        <dbReference type="Proteomes" id="UP000825729"/>
    </source>
</evidence>
<accession>A0AAV7F7T6</accession>
<name>A0AAV7F7T6_ARIFI</name>
<organism evidence="2 3">
    <name type="scientific">Aristolochia fimbriata</name>
    <name type="common">White veined hardy Dutchman's pipe vine</name>
    <dbReference type="NCBI Taxonomy" id="158543"/>
    <lineage>
        <taxon>Eukaryota</taxon>
        <taxon>Viridiplantae</taxon>
        <taxon>Streptophyta</taxon>
        <taxon>Embryophyta</taxon>
        <taxon>Tracheophyta</taxon>
        <taxon>Spermatophyta</taxon>
        <taxon>Magnoliopsida</taxon>
        <taxon>Magnoliidae</taxon>
        <taxon>Piperales</taxon>
        <taxon>Aristolochiaceae</taxon>
        <taxon>Aristolochia</taxon>
    </lineage>
</organism>
<evidence type="ECO:0000313" key="2">
    <source>
        <dbReference type="EMBL" id="KAG9456724.1"/>
    </source>
</evidence>
<reference evidence="2 3" key="1">
    <citation type="submission" date="2021-07" db="EMBL/GenBank/DDBJ databases">
        <title>The Aristolochia fimbriata genome: insights into angiosperm evolution, floral development and chemical biosynthesis.</title>
        <authorList>
            <person name="Jiao Y."/>
        </authorList>
    </citation>
    <scope>NUCLEOTIDE SEQUENCE [LARGE SCALE GENOMIC DNA]</scope>
    <source>
        <strain evidence="2">IBCAS-2021</strain>
        <tissue evidence="2">Leaf</tissue>
    </source>
</reference>
<proteinExistence type="predicted"/>
<dbReference type="AlphaFoldDB" id="A0AAV7F7T6"/>
<dbReference type="EMBL" id="JAINDJ010000002">
    <property type="protein sequence ID" value="KAG9456724.1"/>
    <property type="molecule type" value="Genomic_DNA"/>
</dbReference>
<gene>
    <name evidence="2" type="ORF">H6P81_001232</name>
</gene>
<feature type="region of interest" description="Disordered" evidence="1">
    <location>
        <begin position="1"/>
        <end position="35"/>
    </location>
</feature>
<feature type="compositionally biased region" description="Low complexity" evidence="1">
    <location>
        <begin position="18"/>
        <end position="27"/>
    </location>
</feature>
<sequence>MAGSNKVWALADHREGSRGSTGTGSSTARFPPKRGTVTKKAAAAIVHGVGLCCDSCAACLVGEKPHNSNATPPEPPPPSSSS</sequence>
<protein>
    <submittedName>
        <fullName evidence="2">Uncharacterized protein</fullName>
    </submittedName>
</protein>
<keyword evidence="3" id="KW-1185">Reference proteome</keyword>
<evidence type="ECO:0000256" key="1">
    <source>
        <dbReference type="SAM" id="MobiDB-lite"/>
    </source>
</evidence>
<comment type="caution">
    <text evidence="2">The sequence shown here is derived from an EMBL/GenBank/DDBJ whole genome shotgun (WGS) entry which is preliminary data.</text>
</comment>
<dbReference type="Proteomes" id="UP000825729">
    <property type="component" value="Unassembled WGS sequence"/>
</dbReference>